<dbReference type="EMBL" id="FQZC01000004">
    <property type="protein sequence ID" value="SHJ74155.1"/>
    <property type="molecule type" value="Genomic_DNA"/>
</dbReference>
<evidence type="ECO:0000313" key="3">
    <source>
        <dbReference type="Proteomes" id="UP000184290"/>
    </source>
</evidence>
<feature type="region of interest" description="Disordered" evidence="1">
    <location>
        <begin position="1"/>
        <end position="22"/>
    </location>
</feature>
<gene>
    <name evidence="2" type="ORF">SAMN02745911_3178</name>
</gene>
<reference evidence="2 3" key="1">
    <citation type="submission" date="2016-11" db="EMBL/GenBank/DDBJ databases">
        <authorList>
            <person name="Varghese N."/>
            <person name="Submissions S."/>
        </authorList>
    </citation>
    <scope>NUCLEOTIDE SEQUENCE [LARGE SCALE GENOMIC DNA]</scope>
    <source>
        <strain evidence="2 3">DSM 21988</strain>
    </source>
</reference>
<comment type="caution">
    <text evidence="2">The sequence shown here is derived from an EMBL/GenBank/DDBJ whole genome shotgun (WGS) entry which is preliminary data.</text>
</comment>
<dbReference type="RefSeq" id="WP_060608733.1">
    <property type="nucleotide sequence ID" value="NZ_FQZC01000004.1"/>
</dbReference>
<name>A0ABY1IP67_9HYPH</name>
<proteinExistence type="predicted"/>
<organism evidence="2 3">
    <name type="scientific">Aureimonas altamirensis DSM 21988</name>
    <dbReference type="NCBI Taxonomy" id="1121026"/>
    <lineage>
        <taxon>Bacteria</taxon>
        <taxon>Pseudomonadati</taxon>
        <taxon>Pseudomonadota</taxon>
        <taxon>Alphaproteobacteria</taxon>
        <taxon>Hyphomicrobiales</taxon>
        <taxon>Aurantimonadaceae</taxon>
        <taxon>Aureimonas</taxon>
    </lineage>
</organism>
<accession>A0ABY1IP67</accession>
<dbReference type="Proteomes" id="UP000184290">
    <property type="component" value="Unassembled WGS sequence"/>
</dbReference>
<protein>
    <submittedName>
        <fullName evidence="2">Uncharacterized protein</fullName>
    </submittedName>
</protein>
<evidence type="ECO:0000256" key="1">
    <source>
        <dbReference type="SAM" id="MobiDB-lite"/>
    </source>
</evidence>
<evidence type="ECO:0000313" key="2">
    <source>
        <dbReference type="EMBL" id="SHJ74155.1"/>
    </source>
</evidence>
<keyword evidence="3" id="KW-1185">Reference proteome</keyword>
<sequence length="67" mass="6810">MTSPLTRETVAGSAALAGHPVSPQDADRIATAIGPALLAFSAVEATLPFEAEPARFMAVQMQGGQDA</sequence>